<accession>A0AAD9GHI5</accession>
<feature type="compositionally biased region" description="Basic and acidic residues" evidence="1">
    <location>
        <begin position="20"/>
        <end position="34"/>
    </location>
</feature>
<reference evidence="2" key="1">
    <citation type="journal article" date="2014" name="Nucleic Acids Res.">
        <title>The evolutionary dynamics of variant antigen genes in Babesia reveal a history of genomic innovation underlying host-parasite interaction.</title>
        <authorList>
            <person name="Jackson A.P."/>
            <person name="Otto T.D."/>
            <person name="Darby A."/>
            <person name="Ramaprasad A."/>
            <person name="Xia D."/>
            <person name="Echaide I.E."/>
            <person name="Farber M."/>
            <person name="Gahlot S."/>
            <person name="Gamble J."/>
            <person name="Gupta D."/>
            <person name="Gupta Y."/>
            <person name="Jackson L."/>
            <person name="Malandrin L."/>
            <person name="Malas T.B."/>
            <person name="Moussa E."/>
            <person name="Nair M."/>
            <person name="Reid A.J."/>
            <person name="Sanders M."/>
            <person name="Sharma J."/>
            <person name="Tracey A."/>
            <person name="Quail M.A."/>
            <person name="Weir W."/>
            <person name="Wastling J.M."/>
            <person name="Hall N."/>
            <person name="Willadsen P."/>
            <person name="Lingelbach K."/>
            <person name="Shiels B."/>
            <person name="Tait A."/>
            <person name="Berriman M."/>
            <person name="Allred D.R."/>
            <person name="Pain A."/>
        </authorList>
    </citation>
    <scope>NUCLEOTIDE SEQUENCE</scope>
    <source>
        <strain evidence="2">1802A</strain>
    </source>
</reference>
<gene>
    <name evidence="2" type="ORF">X943_000374</name>
</gene>
<dbReference type="AlphaFoldDB" id="A0AAD9GHI5"/>
<evidence type="ECO:0000256" key="1">
    <source>
        <dbReference type="SAM" id="MobiDB-lite"/>
    </source>
</evidence>
<reference evidence="2" key="2">
    <citation type="submission" date="2021-05" db="EMBL/GenBank/DDBJ databases">
        <authorList>
            <person name="Pain A."/>
        </authorList>
    </citation>
    <scope>NUCLEOTIDE SEQUENCE</scope>
    <source>
        <strain evidence="2">1802A</strain>
    </source>
</reference>
<proteinExistence type="predicted"/>
<dbReference type="EMBL" id="JAHBMH010000024">
    <property type="protein sequence ID" value="KAK1938341.1"/>
    <property type="molecule type" value="Genomic_DNA"/>
</dbReference>
<sequence length="128" mass="14268">MTDGTRVDEFQSIDDAGDSSAEREATGEPLDIHKWNHTQNNRQLYATNSASISNGFVDLEGEKGVWDPEAEKMYPNTAGRNEFTDAEAAQFGLDGLLDALERSRGDCMPIVSHNHLDVELLKKRIMEL</sequence>
<dbReference type="Proteomes" id="UP001195914">
    <property type="component" value="Unassembled WGS sequence"/>
</dbReference>
<feature type="region of interest" description="Disordered" evidence="1">
    <location>
        <begin position="1"/>
        <end position="34"/>
    </location>
</feature>
<evidence type="ECO:0000313" key="3">
    <source>
        <dbReference type="Proteomes" id="UP001195914"/>
    </source>
</evidence>
<keyword evidence="3" id="KW-1185">Reference proteome</keyword>
<evidence type="ECO:0000313" key="2">
    <source>
        <dbReference type="EMBL" id="KAK1938341.1"/>
    </source>
</evidence>
<protein>
    <submittedName>
        <fullName evidence="2">Uncharacterized protein</fullName>
    </submittedName>
</protein>
<organism evidence="2 3">
    <name type="scientific">Babesia divergens</name>
    <dbReference type="NCBI Taxonomy" id="32595"/>
    <lineage>
        <taxon>Eukaryota</taxon>
        <taxon>Sar</taxon>
        <taxon>Alveolata</taxon>
        <taxon>Apicomplexa</taxon>
        <taxon>Aconoidasida</taxon>
        <taxon>Piroplasmida</taxon>
        <taxon>Babesiidae</taxon>
        <taxon>Babesia</taxon>
    </lineage>
</organism>
<name>A0AAD9GHI5_BABDI</name>
<comment type="caution">
    <text evidence="2">The sequence shown here is derived from an EMBL/GenBank/DDBJ whole genome shotgun (WGS) entry which is preliminary data.</text>
</comment>